<feature type="coiled-coil region" evidence="1">
    <location>
        <begin position="386"/>
        <end position="459"/>
    </location>
</feature>
<dbReference type="AlphaFoldDB" id="A0A7J7NG21"/>
<organism evidence="2 3">
    <name type="scientific">Kingdonia uniflora</name>
    <dbReference type="NCBI Taxonomy" id="39325"/>
    <lineage>
        <taxon>Eukaryota</taxon>
        <taxon>Viridiplantae</taxon>
        <taxon>Streptophyta</taxon>
        <taxon>Embryophyta</taxon>
        <taxon>Tracheophyta</taxon>
        <taxon>Spermatophyta</taxon>
        <taxon>Magnoliopsida</taxon>
        <taxon>Ranunculales</taxon>
        <taxon>Circaeasteraceae</taxon>
        <taxon>Kingdonia</taxon>
    </lineage>
</organism>
<keyword evidence="3" id="KW-1185">Reference proteome</keyword>
<sequence length="526" mass="58820">MAIPAPVSPAYQGLSGEEAVEAEEDFYCKWRFHVFVLMGEERWAYLRALVEDRVGLLYLYQLGGGGGYRRGGDGSGGGELLKRAKGSGSRRWEYSNKVWRKLDSSAESHLDIEAGRTWNDNIIWVKGNCLQRDDEEPLDLQFRFVKQSIKSTVEMKESLLDEVAEDETKLELVLGELSLSRKKKVESRSKKVAKAQSTREEERIEPLGGSEEKVAEVRSVSVDDLKEVEERARLAILQGREDTNHMVAHLVKGIWLSIEEHEFELKKAKNELEKNLARAKTDALKEVKQQKVTHAVAIGQLQVEAKATLDETAEECDRLSRHLMLKGYSQEEVNAIKADTYAEKEEEGTEVLGVVDNLNGVSPQTVFDNQGDDVELPEGGSEKCRCDGLNERVTRLKAERDHAIDRAKKAEAREHSGGSKTVIKASLVQGDVVSLSGHIRELKEEVKRLESERDTLLKTPSNKGYTCGVKIDRGNCLGVMETQLGPGTADLVERGRVTVARELKDRPLDDVWESIADTPSVETNHL</sequence>
<protein>
    <submittedName>
        <fullName evidence="2">Uncharacterized protein</fullName>
    </submittedName>
</protein>
<reference evidence="2 3" key="1">
    <citation type="journal article" date="2020" name="IScience">
        <title>Genome Sequencing of the Endangered Kingdonia uniflora (Circaeasteraceae, Ranunculales) Reveals Potential Mechanisms of Evolutionary Specialization.</title>
        <authorList>
            <person name="Sun Y."/>
            <person name="Deng T."/>
            <person name="Zhang A."/>
            <person name="Moore M.J."/>
            <person name="Landis J.B."/>
            <person name="Lin N."/>
            <person name="Zhang H."/>
            <person name="Zhang X."/>
            <person name="Huang J."/>
            <person name="Zhang X."/>
            <person name="Sun H."/>
            <person name="Wang H."/>
        </authorList>
    </citation>
    <scope>NUCLEOTIDE SEQUENCE [LARGE SCALE GENOMIC DNA]</scope>
    <source>
        <strain evidence="2">TB1705</strain>
        <tissue evidence="2">Leaf</tissue>
    </source>
</reference>
<proteinExistence type="predicted"/>
<evidence type="ECO:0000256" key="1">
    <source>
        <dbReference type="SAM" id="Coils"/>
    </source>
</evidence>
<dbReference type="Proteomes" id="UP000541444">
    <property type="component" value="Unassembled WGS sequence"/>
</dbReference>
<evidence type="ECO:0000313" key="2">
    <source>
        <dbReference type="EMBL" id="KAF6165932.1"/>
    </source>
</evidence>
<accession>A0A7J7NG21</accession>
<keyword evidence="1" id="KW-0175">Coiled coil</keyword>
<feature type="coiled-coil region" evidence="1">
    <location>
        <begin position="258"/>
        <end position="289"/>
    </location>
</feature>
<gene>
    <name evidence="2" type="ORF">GIB67_012829</name>
</gene>
<dbReference type="EMBL" id="JACGCM010000816">
    <property type="protein sequence ID" value="KAF6165932.1"/>
    <property type="molecule type" value="Genomic_DNA"/>
</dbReference>
<name>A0A7J7NG21_9MAGN</name>
<comment type="caution">
    <text evidence="2">The sequence shown here is derived from an EMBL/GenBank/DDBJ whole genome shotgun (WGS) entry which is preliminary data.</text>
</comment>
<evidence type="ECO:0000313" key="3">
    <source>
        <dbReference type="Proteomes" id="UP000541444"/>
    </source>
</evidence>